<accession>G8RL28</accession>
<evidence type="ECO:0000313" key="2">
    <source>
        <dbReference type="EMBL" id="AEV71090.1"/>
    </source>
</evidence>
<dbReference type="STRING" id="710685.MycrhN_0451"/>
<dbReference type="HOGENOM" id="CLU_212725_0_0_11"/>
<dbReference type="EMBL" id="CP003169">
    <property type="protein sequence ID" value="AEV71090.1"/>
    <property type="molecule type" value="Genomic_DNA"/>
</dbReference>
<feature type="transmembrane region" description="Helical" evidence="1">
    <location>
        <begin position="24"/>
        <end position="51"/>
    </location>
</feature>
<dbReference type="RefSeq" id="WP_014208910.1">
    <property type="nucleotide sequence ID" value="NC_016604.1"/>
</dbReference>
<dbReference type="eggNOG" id="ENOG5030N8S">
    <property type="taxonomic scope" value="Bacteria"/>
</dbReference>
<dbReference type="AlphaFoldDB" id="G8RL28"/>
<keyword evidence="1" id="KW-0472">Membrane</keyword>
<dbReference type="KEGG" id="mrh:MycrhN_0451"/>
<reference evidence="2 3" key="1">
    <citation type="submission" date="2011-12" db="EMBL/GenBank/DDBJ databases">
        <title>Complete sequence of Mycobacterium rhodesiae NBB3.</title>
        <authorList>
            <consortium name="US DOE Joint Genome Institute"/>
            <person name="Lucas S."/>
            <person name="Han J."/>
            <person name="Lapidus A."/>
            <person name="Cheng J.-F."/>
            <person name="Goodwin L."/>
            <person name="Pitluck S."/>
            <person name="Peters L."/>
            <person name="Mikhailova N."/>
            <person name="Gu W."/>
            <person name="Detter J.C."/>
            <person name="Han C."/>
            <person name="Tapia R."/>
            <person name="Land M."/>
            <person name="Hauser L."/>
            <person name="Kyrpides N."/>
            <person name="Ivanova N."/>
            <person name="Pagani I."/>
            <person name="Mattes T."/>
            <person name="Holmes A."/>
            <person name="Rutledge P."/>
            <person name="Paulsen I."/>
            <person name="Coleman N."/>
            <person name="Woyke T."/>
        </authorList>
    </citation>
    <scope>NUCLEOTIDE SEQUENCE [LARGE SCALE GENOMIC DNA]</scope>
    <source>
        <strain evidence="2 3">NBB3</strain>
    </source>
</reference>
<dbReference type="PATRIC" id="fig|710685.3.peg.455"/>
<sequence>MKQIQSHGRPEDTDSGGTRGLRQIIVTAGLVLVGLVLILAAIYVGVFLILAPMMQ</sequence>
<name>G8RL28_MYCRN</name>
<keyword evidence="1" id="KW-1133">Transmembrane helix</keyword>
<evidence type="ECO:0000313" key="3">
    <source>
        <dbReference type="Proteomes" id="UP000005442"/>
    </source>
</evidence>
<evidence type="ECO:0000256" key="1">
    <source>
        <dbReference type="SAM" id="Phobius"/>
    </source>
</evidence>
<dbReference type="Proteomes" id="UP000005442">
    <property type="component" value="Chromosome"/>
</dbReference>
<proteinExistence type="predicted"/>
<keyword evidence="3" id="KW-1185">Reference proteome</keyword>
<organism evidence="2 3">
    <name type="scientific">Mycolicibacterium rhodesiae (strain NBB3)</name>
    <name type="common">Mycobacterium rhodesiae</name>
    <dbReference type="NCBI Taxonomy" id="710685"/>
    <lineage>
        <taxon>Bacteria</taxon>
        <taxon>Bacillati</taxon>
        <taxon>Actinomycetota</taxon>
        <taxon>Actinomycetes</taxon>
        <taxon>Mycobacteriales</taxon>
        <taxon>Mycobacteriaceae</taxon>
        <taxon>Mycolicibacterium</taxon>
    </lineage>
</organism>
<protein>
    <submittedName>
        <fullName evidence="2">Uncharacterized protein</fullName>
    </submittedName>
</protein>
<keyword evidence="1" id="KW-0812">Transmembrane</keyword>
<gene>
    <name evidence="2" type="ordered locus">MycrhN_0451</name>
</gene>